<dbReference type="SUPFAM" id="SSF81345">
    <property type="entry name" value="ABC transporter involved in vitamin B12 uptake, BtuC"/>
    <property type="match status" value="2"/>
</dbReference>
<dbReference type="InterPro" id="IPR000522">
    <property type="entry name" value="ABC_transptr_permease_BtuC"/>
</dbReference>
<dbReference type="Pfam" id="PF01032">
    <property type="entry name" value="FecCD"/>
    <property type="match status" value="2"/>
</dbReference>
<dbReference type="CDD" id="cd06550">
    <property type="entry name" value="TM_ABC_iron-siderophores_like"/>
    <property type="match status" value="2"/>
</dbReference>
<keyword evidence="5 8" id="KW-0812">Transmembrane</keyword>
<feature type="transmembrane region" description="Helical" evidence="8">
    <location>
        <begin position="231"/>
        <end position="254"/>
    </location>
</feature>
<dbReference type="STRING" id="735517.SAMN05444272_4309"/>
<dbReference type="AlphaFoldDB" id="A0A1M7PD09"/>
<comment type="similarity">
    <text evidence="2">Belongs to the binding-protein-dependent transport system permease family. FecCD subfamily.</text>
</comment>
<feature type="transmembrane region" description="Helical" evidence="8">
    <location>
        <begin position="341"/>
        <end position="363"/>
    </location>
</feature>
<evidence type="ECO:0000256" key="6">
    <source>
        <dbReference type="ARBA" id="ARBA00022989"/>
    </source>
</evidence>
<dbReference type="NCBIfam" id="NF007866">
    <property type="entry name" value="PRK10577.1-2"/>
    <property type="match status" value="1"/>
</dbReference>
<keyword evidence="4" id="KW-1003">Cell membrane</keyword>
<dbReference type="GO" id="GO:0022857">
    <property type="term" value="F:transmembrane transporter activity"/>
    <property type="evidence" value="ECO:0007669"/>
    <property type="project" value="InterPro"/>
</dbReference>
<gene>
    <name evidence="9" type="ORF">SAMN05444272_4309</name>
</gene>
<feature type="transmembrane region" description="Helical" evidence="8">
    <location>
        <begin position="191"/>
        <end position="210"/>
    </location>
</feature>
<feature type="transmembrane region" description="Helical" evidence="8">
    <location>
        <begin position="414"/>
        <end position="432"/>
    </location>
</feature>
<feature type="transmembrane region" description="Helical" evidence="8">
    <location>
        <begin position="439"/>
        <end position="458"/>
    </location>
</feature>
<evidence type="ECO:0000256" key="7">
    <source>
        <dbReference type="ARBA" id="ARBA00023136"/>
    </source>
</evidence>
<feature type="transmembrane region" description="Helical" evidence="8">
    <location>
        <begin position="58"/>
        <end position="79"/>
    </location>
</feature>
<evidence type="ECO:0000256" key="4">
    <source>
        <dbReference type="ARBA" id="ARBA00022475"/>
    </source>
</evidence>
<protein>
    <submittedName>
        <fullName evidence="9">Iron complex transport system permease protein</fullName>
    </submittedName>
</protein>
<keyword evidence="3" id="KW-0813">Transport</keyword>
<dbReference type="GO" id="GO:0033214">
    <property type="term" value="P:siderophore-iron import into cell"/>
    <property type="evidence" value="ECO:0007669"/>
    <property type="project" value="TreeGrafter"/>
</dbReference>
<dbReference type="Proteomes" id="UP000186002">
    <property type="component" value="Unassembled WGS sequence"/>
</dbReference>
<evidence type="ECO:0000256" key="3">
    <source>
        <dbReference type="ARBA" id="ARBA00022448"/>
    </source>
</evidence>
<evidence type="ECO:0000313" key="9">
    <source>
        <dbReference type="EMBL" id="SHN14796.1"/>
    </source>
</evidence>
<dbReference type="Gene3D" id="1.10.3470.10">
    <property type="entry name" value="ABC transporter involved in vitamin B12 uptake, BtuC"/>
    <property type="match status" value="2"/>
</dbReference>
<proteinExistence type="inferred from homology"/>
<keyword evidence="10" id="KW-1185">Reference proteome</keyword>
<keyword evidence="6 8" id="KW-1133">Transmembrane helix</keyword>
<sequence>MTKRLAFLLTLLTLPAVAFTLIGYSAHVPLSRMGAALLDPDTAVFGEIYLHHSLLPRFFVAILAGAALALSGAVFQQILKNPLAEPSTLGLLSGAQLAIMIAVLVAPALSMGLRELAAIAGGFGTLGLVFLLASRQGFSPVTMLLAGMIVSFFAGTASVVLALFNHEYLRSVFIWASGSLIQNDFSNAQALTLRLLFYVPLLLLLVRPLTIAGLDEASGRSLGIPVRTLRLAALSLATLLAATVVARVGVIAFVGLAAPHLARLAGARTFPQRLIWSPVLGASLLLLADGSVMVLSRYIAEVPTGAATAFFGAFMLLLLLKKVPASVPSASDRSTSSRSKVPAHFMLGVAVLLLLCVALFSLTEHLFIGTLPLSELMSGRWPRILASLCAGAMLALAGSIMQSVTGNPLASPEGLGVSSGAALGIVGTMMLAGTFSPGALLMGGIGGALASFAVMMVITRNTAHAPGPVLLAGAAIGTFAATLIALVLASGDPRAVYVLVWSMGPTYRATAITGIAATGVLMLALVVVPFFARWLQILPLGDQAARGLGIVPWKARVTLLSLAATLTAAATLIVGPLSFVGLIAPHIAAMTTPPKTLSRAFCATAIGAALMVSADWLGRSIHFPYEIPAGVLAALIGGPYFLWLLSRKGR</sequence>
<feature type="transmembrane region" description="Helical" evidence="8">
    <location>
        <begin position="302"/>
        <end position="321"/>
    </location>
</feature>
<reference evidence="9 10" key="1">
    <citation type="submission" date="2016-11" db="EMBL/GenBank/DDBJ databases">
        <authorList>
            <person name="Jaros S."/>
            <person name="Januszkiewicz K."/>
            <person name="Wedrychowicz H."/>
        </authorList>
    </citation>
    <scope>NUCLEOTIDE SEQUENCE [LARGE SCALE GENOMIC DNA]</scope>
    <source>
        <strain evidence="9 10">DSM 22153</strain>
    </source>
</reference>
<feature type="transmembrane region" description="Helical" evidence="8">
    <location>
        <begin position="384"/>
        <end position="402"/>
    </location>
</feature>
<evidence type="ECO:0000256" key="2">
    <source>
        <dbReference type="ARBA" id="ARBA00007935"/>
    </source>
</evidence>
<evidence type="ECO:0000256" key="8">
    <source>
        <dbReference type="SAM" id="Phobius"/>
    </source>
</evidence>
<evidence type="ECO:0000313" key="10">
    <source>
        <dbReference type="Proteomes" id="UP000186002"/>
    </source>
</evidence>
<feature type="transmembrane region" description="Helical" evidence="8">
    <location>
        <begin position="116"/>
        <end position="134"/>
    </location>
</feature>
<evidence type="ECO:0000256" key="5">
    <source>
        <dbReference type="ARBA" id="ARBA00022692"/>
    </source>
</evidence>
<dbReference type="PANTHER" id="PTHR30472">
    <property type="entry name" value="FERRIC ENTEROBACTIN TRANSPORT SYSTEM PERMEASE PROTEIN"/>
    <property type="match status" value="1"/>
</dbReference>
<accession>A0A1M7PD09</accession>
<dbReference type="PANTHER" id="PTHR30472:SF37">
    <property type="entry name" value="FE(3+) DICITRATE TRANSPORT SYSTEM PERMEASE PROTEIN FECD-RELATED"/>
    <property type="match status" value="1"/>
</dbReference>
<dbReference type="RefSeq" id="WP_073015433.1">
    <property type="nucleotide sequence ID" value="NZ_FRBW01000007.1"/>
</dbReference>
<feature type="transmembrane region" description="Helical" evidence="8">
    <location>
        <begin position="141"/>
        <end position="164"/>
    </location>
</feature>
<feature type="transmembrane region" description="Helical" evidence="8">
    <location>
        <begin position="596"/>
        <end position="617"/>
    </location>
</feature>
<name>A0A1M7PD09_9HYPH</name>
<feature type="transmembrane region" description="Helical" evidence="8">
    <location>
        <begin position="274"/>
        <end position="295"/>
    </location>
</feature>
<feature type="transmembrane region" description="Helical" evidence="8">
    <location>
        <begin position="623"/>
        <end position="645"/>
    </location>
</feature>
<feature type="transmembrane region" description="Helical" evidence="8">
    <location>
        <begin position="91"/>
        <end position="110"/>
    </location>
</feature>
<dbReference type="InterPro" id="IPR037294">
    <property type="entry name" value="ABC_BtuC-like"/>
</dbReference>
<dbReference type="OrthoDB" id="9811975at2"/>
<organism evidence="9 10">
    <name type="scientific">Roseibium suaedae</name>
    <dbReference type="NCBI Taxonomy" id="735517"/>
    <lineage>
        <taxon>Bacteria</taxon>
        <taxon>Pseudomonadati</taxon>
        <taxon>Pseudomonadota</taxon>
        <taxon>Alphaproteobacteria</taxon>
        <taxon>Hyphomicrobiales</taxon>
        <taxon>Stappiaceae</taxon>
        <taxon>Roseibium</taxon>
    </lineage>
</organism>
<evidence type="ECO:0000256" key="1">
    <source>
        <dbReference type="ARBA" id="ARBA00004651"/>
    </source>
</evidence>
<dbReference type="EMBL" id="FRBW01000007">
    <property type="protein sequence ID" value="SHN14796.1"/>
    <property type="molecule type" value="Genomic_DNA"/>
</dbReference>
<dbReference type="GO" id="GO:0005886">
    <property type="term" value="C:plasma membrane"/>
    <property type="evidence" value="ECO:0007669"/>
    <property type="project" value="UniProtKB-SubCell"/>
</dbReference>
<feature type="transmembrane region" description="Helical" evidence="8">
    <location>
        <begin position="509"/>
        <end position="532"/>
    </location>
</feature>
<keyword evidence="7 8" id="KW-0472">Membrane</keyword>
<feature type="transmembrane region" description="Helical" evidence="8">
    <location>
        <begin position="559"/>
        <end position="584"/>
    </location>
</feature>
<feature type="transmembrane region" description="Helical" evidence="8">
    <location>
        <begin position="470"/>
        <end position="489"/>
    </location>
</feature>
<comment type="subcellular location">
    <subcellularLocation>
        <location evidence="1">Cell membrane</location>
        <topology evidence="1">Multi-pass membrane protein</topology>
    </subcellularLocation>
</comment>